<dbReference type="PROSITE" id="PS50086">
    <property type="entry name" value="TBC_RABGAP"/>
    <property type="match status" value="1"/>
</dbReference>
<keyword evidence="4" id="KW-1185">Reference proteome</keyword>
<dbReference type="Gene3D" id="1.10.8.270">
    <property type="entry name" value="putative rabgap domain of human tbc1 domain family member 14 like domains"/>
    <property type="match status" value="1"/>
</dbReference>
<evidence type="ECO:0000313" key="3">
    <source>
        <dbReference type="EMBL" id="KRX15339.1"/>
    </source>
</evidence>
<keyword evidence="1" id="KW-0343">GTPase activation</keyword>
<proteinExistence type="predicted"/>
<feature type="domain" description="Rab-GAP TBC" evidence="2">
    <location>
        <begin position="324"/>
        <end position="559"/>
    </location>
</feature>
<dbReference type="AlphaFoldDB" id="A0A0V0RLI3"/>
<reference evidence="3 4" key="1">
    <citation type="submission" date="2015-01" db="EMBL/GenBank/DDBJ databases">
        <title>Evolution of Trichinella species and genotypes.</title>
        <authorList>
            <person name="Korhonen P.K."/>
            <person name="Edoardo P."/>
            <person name="Giuseppe L.R."/>
            <person name="Gasser R.B."/>
        </authorList>
    </citation>
    <scope>NUCLEOTIDE SEQUENCE [LARGE SCALE GENOMIC DNA]</scope>
    <source>
        <strain evidence="3">ISS37</strain>
    </source>
</reference>
<dbReference type="InterPro" id="IPR035969">
    <property type="entry name" value="Rab-GAP_TBC_sf"/>
</dbReference>
<comment type="caution">
    <text evidence="3">The sequence shown here is derived from an EMBL/GenBank/DDBJ whole genome shotgun (WGS) entry which is preliminary data.</text>
</comment>
<name>A0A0V0RLI3_9BILA</name>
<gene>
    <name evidence="3" type="primary">Tbc1d15</name>
    <name evidence="3" type="ORF">T07_10968</name>
</gene>
<dbReference type="EMBL" id="JYDL01000134">
    <property type="protein sequence ID" value="KRX15339.1"/>
    <property type="molecule type" value="Genomic_DNA"/>
</dbReference>
<sequence>MHPICSIILVSYAMKMLPNYETTSVILTEEKIFRLNNFKKMDFEEYFKSVAKIEFSDNVMCRKAIIKIIRKSCDCKYSKQKDDNIWITGQRVELDSVDSDDQLTFDGIMMPFPQKRLELAKGTMKFEINVSDLYEIRPTIVPDGYTKIELFDEGYNLKRPVLYLISENCIRFVEVLKQHIKIQEKLQRGHLHLIINERSAKFNKAIDDLIERKNKATFMQKWRSSPTTTMMTRLAGVIDTLMNPVEIEHSFADKKNMDRRHVTEPISTQVEDEYQYISHPVRLPARVRIPRGEPLSVQQWLDHVSESGAVCDEESVKRIIFSGGIVPELRKTVWKYLLGMYQWSWTKEQCEQKQLDFEQRYLRLREQWQLVDEDQASRWTDFRKYKDLIEKDVARTDRTHSYYEGAENANLTLLSCLLMTYMMYHFDLGYLFCIGYVQGMSDLLSPLLMIFEDEVDAFWAFVHFMEKSGTNFELNQSSIKSQFCQLRCLLDVVNPRLSEYLSSSNINFQTDLSILNCTFSESKDSGEMFFCFRWLLVLFKREFTFDDIFRLWEVLWTGLPCSNFHLLICLAILEMQTDEIIQRGCGLEDIVKGILMIYFRFLMINLMFHYFMRFKISVLVNMLAFKIPLDEVLVIANGIYHQLETVQEKDKVVANISIILGFEAAENPV</sequence>
<dbReference type="PANTHER" id="PTHR22957">
    <property type="entry name" value="TBC1 DOMAIN FAMILY MEMBER GTPASE-ACTIVATING PROTEIN"/>
    <property type="match status" value="1"/>
</dbReference>
<protein>
    <submittedName>
        <fullName evidence="3">TBC1 domain family member 15</fullName>
    </submittedName>
</protein>
<dbReference type="GO" id="GO:0005096">
    <property type="term" value="F:GTPase activator activity"/>
    <property type="evidence" value="ECO:0007669"/>
    <property type="project" value="UniProtKB-KW"/>
</dbReference>
<organism evidence="3 4">
    <name type="scientific">Trichinella nelsoni</name>
    <dbReference type="NCBI Taxonomy" id="6336"/>
    <lineage>
        <taxon>Eukaryota</taxon>
        <taxon>Metazoa</taxon>
        <taxon>Ecdysozoa</taxon>
        <taxon>Nematoda</taxon>
        <taxon>Enoplea</taxon>
        <taxon>Dorylaimia</taxon>
        <taxon>Trichinellida</taxon>
        <taxon>Trichinellidae</taxon>
        <taxon>Trichinella</taxon>
    </lineage>
</organism>
<evidence type="ECO:0000313" key="4">
    <source>
        <dbReference type="Proteomes" id="UP000054630"/>
    </source>
</evidence>
<evidence type="ECO:0000256" key="1">
    <source>
        <dbReference type="ARBA" id="ARBA00022468"/>
    </source>
</evidence>
<dbReference type="SUPFAM" id="SSF47923">
    <property type="entry name" value="Ypt/Rab-GAP domain of gyp1p"/>
    <property type="match status" value="2"/>
</dbReference>
<dbReference type="OrthoDB" id="10264062at2759"/>
<dbReference type="Gene3D" id="1.10.472.80">
    <property type="entry name" value="Ypt/Rab-GAP domain of gyp1p, domain 3"/>
    <property type="match status" value="1"/>
</dbReference>
<dbReference type="InterPro" id="IPR000195">
    <property type="entry name" value="Rab-GAP-TBC_dom"/>
</dbReference>
<dbReference type="PANTHER" id="PTHR22957:SF645">
    <property type="entry name" value="LD27216P"/>
    <property type="match status" value="1"/>
</dbReference>
<accession>A0A0V0RLI3</accession>
<dbReference type="Proteomes" id="UP000054630">
    <property type="component" value="Unassembled WGS sequence"/>
</dbReference>
<dbReference type="STRING" id="6336.A0A0V0RLI3"/>
<evidence type="ECO:0000259" key="2">
    <source>
        <dbReference type="PROSITE" id="PS50086"/>
    </source>
</evidence>
<dbReference type="SMART" id="SM00164">
    <property type="entry name" value="TBC"/>
    <property type="match status" value="1"/>
</dbReference>
<dbReference type="Pfam" id="PF00566">
    <property type="entry name" value="RabGAP-TBC"/>
    <property type="match status" value="1"/>
</dbReference>